<keyword evidence="4" id="KW-1185">Reference proteome</keyword>
<sequence>MLNELEALAQKIGRLIDLNGQYRQTQSDLTQQLRQMRARCDDIQNALEQARHECAALRTERDALAVTIDEASAHLHTLLERLPQSSIPVETPARAEDHTYGEHA</sequence>
<evidence type="ECO:0000256" key="2">
    <source>
        <dbReference type="SAM" id="MobiDB-lite"/>
    </source>
</evidence>
<evidence type="ECO:0008006" key="5">
    <source>
        <dbReference type="Google" id="ProtNLM"/>
    </source>
</evidence>
<accession>G2JA54</accession>
<evidence type="ECO:0000313" key="3">
    <source>
        <dbReference type="EMBL" id="CCD29654.1"/>
    </source>
</evidence>
<dbReference type="Proteomes" id="UP000054051">
    <property type="component" value="Unassembled WGS sequence"/>
</dbReference>
<dbReference type="EMBL" id="CAFB01000044">
    <property type="protein sequence ID" value="CCD29654.1"/>
    <property type="molecule type" value="Genomic_DNA"/>
</dbReference>
<feature type="region of interest" description="Disordered" evidence="2">
    <location>
        <begin position="82"/>
        <end position="104"/>
    </location>
</feature>
<gene>
    <name evidence="3" type="ORF">CAGGBEG34_270069</name>
</gene>
<evidence type="ECO:0000256" key="1">
    <source>
        <dbReference type="SAM" id="Coils"/>
    </source>
</evidence>
<dbReference type="Gene3D" id="1.20.5.340">
    <property type="match status" value="1"/>
</dbReference>
<comment type="caution">
    <text evidence="3">The sequence shown here is derived from an EMBL/GenBank/DDBJ whole genome shotgun (WGS) entry which is preliminary data.</text>
</comment>
<dbReference type="AlphaFoldDB" id="G2JA54"/>
<reference evidence="3 4" key="1">
    <citation type="submission" date="2011-08" db="EMBL/GenBank/DDBJ databases">
        <title>The genome of the obligate endobacterium of an arbuscular mycorrhizal fungus reveals an interphylum network of nutritional interactions.</title>
        <authorList>
            <person name="Ghignone S."/>
            <person name="Salvioli A."/>
            <person name="Anca I."/>
            <person name="Lumini E."/>
            <person name="Ortu G."/>
            <person name="Petiti L."/>
            <person name="Cruveiller S."/>
            <person name="Bianciotto V."/>
            <person name="Piffanelli P."/>
            <person name="Lanfranco L."/>
            <person name="Bonfante P."/>
        </authorList>
    </citation>
    <scope>NUCLEOTIDE SEQUENCE [LARGE SCALE GENOMIC DNA]</scope>
    <source>
        <strain evidence="3 4">BEG34</strain>
    </source>
</reference>
<dbReference type="RefSeq" id="WP_006682809.1">
    <property type="nucleotide sequence ID" value="NZ_CAFB01000044.1"/>
</dbReference>
<keyword evidence="1" id="KW-0175">Coiled coil</keyword>
<evidence type="ECO:0000313" key="4">
    <source>
        <dbReference type="Proteomes" id="UP000054051"/>
    </source>
</evidence>
<proteinExistence type="predicted"/>
<feature type="compositionally biased region" description="Basic and acidic residues" evidence="2">
    <location>
        <begin position="93"/>
        <end position="104"/>
    </location>
</feature>
<name>G2JA54_9BURK</name>
<feature type="coiled-coil region" evidence="1">
    <location>
        <begin position="26"/>
        <end position="67"/>
    </location>
</feature>
<dbReference type="OrthoDB" id="9101190at2"/>
<organism evidence="3 4">
    <name type="scientific">Candidatus Glomeribacter gigasporarum BEG34</name>
    <dbReference type="NCBI Taxonomy" id="1070319"/>
    <lineage>
        <taxon>Bacteria</taxon>
        <taxon>Pseudomonadati</taxon>
        <taxon>Pseudomonadota</taxon>
        <taxon>Betaproteobacteria</taxon>
        <taxon>Burkholderiales</taxon>
        <taxon>Burkholderiaceae</taxon>
        <taxon>Candidatus Glomeribacter</taxon>
    </lineage>
</organism>
<dbReference type="STRING" id="1070319.CAGGBEG34_270069"/>
<dbReference type="SUPFAM" id="SSF90257">
    <property type="entry name" value="Myosin rod fragments"/>
    <property type="match status" value="1"/>
</dbReference>
<protein>
    <recommendedName>
        <fullName evidence="5">ATPase</fullName>
    </recommendedName>
</protein>